<proteinExistence type="predicted"/>
<dbReference type="EMBL" id="KV428127">
    <property type="protein sequence ID" value="KZT35813.1"/>
    <property type="molecule type" value="Genomic_DNA"/>
</dbReference>
<protein>
    <submittedName>
        <fullName evidence="1">Uncharacterized protein</fullName>
    </submittedName>
</protein>
<dbReference type="AlphaFoldDB" id="A0A166AYD5"/>
<evidence type="ECO:0000313" key="1">
    <source>
        <dbReference type="EMBL" id="KZT35813.1"/>
    </source>
</evidence>
<evidence type="ECO:0000313" key="2">
    <source>
        <dbReference type="Proteomes" id="UP000076798"/>
    </source>
</evidence>
<organism evidence="1 2">
    <name type="scientific">Sistotremastrum suecicum HHB10207 ss-3</name>
    <dbReference type="NCBI Taxonomy" id="1314776"/>
    <lineage>
        <taxon>Eukaryota</taxon>
        <taxon>Fungi</taxon>
        <taxon>Dikarya</taxon>
        <taxon>Basidiomycota</taxon>
        <taxon>Agaricomycotina</taxon>
        <taxon>Agaricomycetes</taxon>
        <taxon>Sistotremastrales</taxon>
        <taxon>Sistotremastraceae</taxon>
        <taxon>Sistotremastrum</taxon>
    </lineage>
</organism>
<sequence>MQARSSRCWALSTEADWNPIRRTAHQLQLLVYPFGKSKRVFCGTGLSFGLHALACSAFMPRHARCGWVSSQTLRLKLEEEHGLSASCCAVPFALSVPQISRELTRGLCLLRLLMSLT</sequence>
<gene>
    <name evidence="1" type="ORF">SISSUDRAFT_127947</name>
</gene>
<reference evidence="1 2" key="1">
    <citation type="journal article" date="2016" name="Mol. Biol. Evol.">
        <title>Comparative Genomics of Early-Diverging Mushroom-Forming Fungi Provides Insights into the Origins of Lignocellulose Decay Capabilities.</title>
        <authorList>
            <person name="Nagy L.G."/>
            <person name="Riley R."/>
            <person name="Tritt A."/>
            <person name="Adam C."/>
            <person name="Daum C."/>
            <person name="Floudas D."/>
            <person name="Sun H."/>
            <person name="Yadav J.S."/>
            <person name="Pangilinan J."/>
            <person name="Larsson K.H."/>
            <person name="Matsuura K."/>
            <person name="Barry K."/>
            <person name="Labutti K."/>
            <person name="Kuo R."/>
            <person name="Ohm R.A."/>
            <person name="Bhattacharya S.S."/>
            <person name="Shirouzu T."/>
            <person name="Yoshinaga Y."/>
            <person name="Martin F.M."/>
            <person name="Grigoriev I.V."/>
            <person name="Hibbett D.S."/>
        </authorList>
    </citation>
    <scope>NUCLEOTIDE SEQUENCE [LARGE SCALE GENOMIC DNA]</scope>
    <source>
        <strain evidence="1 2">HHB10207 ss-3</strain>
    </source>
</reference>
<keyword evidence="2" id="KW-1185">Reference proteome</keyword>
<dbReference type="Proteomes" id="UP000076798">
    <property type="component" value="Unassembled WGS sequence"/>
</dbReference>
<accession>A0A166AYD5</accession>
<name>A0A166AYD5_9AGAM</name>